<dbReference type="SUPFAM" id="SSF50249">
    <property type="entry name" value="Nucleic acid-binding proteins"/>
    <property type="match status" value="1"/>
</dbReference>
<evidence type="ECO:0000313" key="4">
    <source>
        <dbReference type="Proteomes" id="UP001254608"/>
    </source>
</evidence>
<dbReference type="CDD" id="cd04496">
    <property type="entry name" value="SSB_OBF"/>
    <property type="match status" value="1"/>
</dbReference>
<protein>
    <submittedName>
        <fullName evidence="3">Single-stranded DNA-binding protein</fullName>
    </submittedName>
</protein>
<accession>A0ABU2WL45</accession>
<dbReference type="InterPro" id="IPR000424">
    <property type="entry name" value="Primosome_PriB/ssb"/>
</dbReference>
<evidence type="ECO:0000313" key="3">
    <source>
        <dbReference type="EMBL" id="MDT0498603.1"/>
    </source>
</evidence>
<reference evidence="3 4" key="1">
    <citation type="submission" date="2023-09" db="EMBL/GenBank/DDBJ databases">
        <authorList>
            <person name="Rey-Velasco X."/>
        </authorList>
    </citation>
    <scope>NUCLEOTIDE SEQUENCE [LARGE SCALE GENOMIC DNA]</scope>
    <source>
        <strain evidence="3 4">W345</strain>
    </source>
</reference>
<dbReference type="InterPro" id="IPR012340">
    <property type="entry name" value="NA-bd_OB-fold"/>
</dbReference>
<evidence type="ECO:0000256" key="2">
    <source>
        <dbReference type="PROSITE-ProRule" id="PRU00252"/>
    </source>
</evidence>
<dbReference type="NCBIfam" id="NF006039">
    <property type="entry name" value="PRK08182.1"/>
    <property type="match status" value="1"/>
</dbReference>
<keyword evidence="1 2" id="KW-0238">DNA-binding</keyword>
<gene>
    <name evidence="3" type="ORF">RM530_14730</name>
</gene>
<dbReference type="GO" id="GO:0003677">
    <property type="term" value="F:DNA binding"/>
    <property type="evidence" value="ECO:0007669"/>
    <property type="project" value="UniProtKB-KW"/>
</dbReference>
<dbReference type="PROSITE" id="PS50935">
    <property type="entry name" value="SSB"/>
    <property type="match status" value="1"/>
</dbReference>
<dbReference type="RefSeq" id="WP_311366013.1">
    <property type="nucleotide sequence ID" value="NZ_JAVRIC010000023.1"/>
</dbReference>
<sequence>MSNVFHGAGNLGDAPTLKRATVDGEPQPVLEMSIYFDRPVPVEDGAFEDRGGFWLNAEIWGRRAEQAAHLLARGARVRIEGTLVQDTWLDRETEKERVAFKLRLDWIAIDPLRIEQVKFKESTRPRRELADDEDPGAE</sequence>
<organism evidence="3 4">
    <name type="scientific">Banduia mediterranea</name>
    <dbReference type="NCBI Taxonomy" id="3075609"/>
    <lineage>
        <taxon>Bacteria</taxon>
        <taxon>Pseudomonadati</taxon>
        <taxon>Pseudomonadota</taxon>
        <taxon>Gammaproteobacteria</taxon>
        <taxon>Nevskiales</taxon>
        <taxon>Algiphilaceae</taxon>
        <taxon>Banduia</taxon>
    </lineage>
</organism>
<evidence type="ECO:0000256" key="1">
    <source>
        <dbReference type="ARBA" id="ARBA00023125"/>
    </source>
</evidence>
<comment type="caution">
    <text evidence="3">The sequence shown here is derived from an EMBL/GenBank/DDBJ whole genome shotgun (WGS) entry which is preliminary data.</text>
</comment>
<name>A0ABU2WL45_9GAMM</name>
<dbReference type="Proteomes" id="UP001254608">
    <property type="component" value="Unassembled WGS sequence"/>
</dbReference>
<dbReference type="EMBL" id="JAVRIC010000023">
    <property type="protein sequence ID" value="MDT0498603.1"/>
    <property type="molecule type" value="Genomic_DNA"/>
</dbReference>
<dbReference type="Pfam" id="PF00436">
    <property type="entry name" value="SSB"/>
    <property type="match status" value="1"/>
</dbReference>
<proteinExistence type="predicted"/>
<dbReference type="Gene3D" id="2.40.50.140">
    <property type="entry name" value="Nucleic acid-binding proteins"/>
    <property type="match status" value="1"/>
</dbReference>
<keyword evidence="4" id="KW-1185">Reference proteome</keyword>